<comment type="caution">
    <text evidence="1">The sequence shown here is derived from an EMBL/GenBank/DDBJ whole genome shotgun (WGS) entry which is preliminary data.</text>
</comment>
<reference evidence="1 2" key="1">
    <citation type="submission" date="2018-11" db="EMBL/GenBank/DDBJ databases">
        <title>Whole genome sequence of Streptomyces chrestomyceticus NBRC 13444(T).</title>
        <authorList>
            <person name="Komaki H."/>
            <person name="Tamura T."/>
        </authorList>
    </citation>
    <scope>NUCLEOTIDE SEQUENCE [LARGE SCALE GENOMIC DNA]</scope>
    <source>
        <strain evidence="1 2">NBRC 13444</strain>
    </source>
</reference>
<dbReference type="AlphaFoldDB" id="A0A7U9PWD5"/>
<sequence length="33" mass="3472">MSAEVLEYPSTRGSVRVDVDPAIGLKGAAPKRT</sequence>
<accession>A0A7U9PWD5</accession>
<protein>
    <submittedName>
        <fullName evidence="1">Uncharacterized protein</fullName>
    </submittedName>
</protein>
<organism evidence="1 2">
    <name type="scientific">Streptomyces chrestomyceticus JCM 4735</name>
    <dbReference type="NCBI Taxonomy" id="1306181"/>
    <lineage>
        <taxon>Bacteria</taxon>
        <taxon>Bacillati</taxon>
        <taxon>Actinomycetota</taxon>
        <taxon>Actinomycetes</taxon>
        <taxon>Kitasatosporales</taxon>
        <taxon>Streptomycetaceae</taxon>
        <taxon>Streptomyces</taxon>
    </lineage>
</organism>
<dbReference type="Proteomes" id="UP000287830">
    <property type="component" value="Unassembled WGS sequence"/>
</dbReference>
<proteinExistence type="predicted"/>
<evidence type="ECO:0000313" key="2">
    <source>
        <dbReference type="Proteomes" id="UP000287830"/>
    </source>
</evidence>
<dbReference type="EMBL" id="BHZC01000001">
    <property type="protein sequence ID" value="GCD34103.1"/>
    <property type="molecule type" value="Genomic_DNA"/>
</dbReference>
<name>A0A7U9PWD5_9ACTN</name>
<gene>
    <name evidence="1" type="ORF">OEIGOIKO_01828</name>
</gene>
<evidence type="ECO:0000313" key="1">
    <source>
        <dbReference type="EMBL" id="GCD34103.1"/>
    </source>
</evidence>